<keyword evidence="5" id="KW-0862">Zinc</keyword>
<dbReference type="Proteomes" id="UP000234585">
    <property type="component" value="Unassembled WGS sequence"/>
</dbReference>
<dbReference type="STRING" id="41067.A0A2I2FMU9"/>
<keyword evidence="3" id="KW-0677">Repeat</keyword>
<dbReference type="GO" id="GO:0000978">
    <property type="term" value="F:RNA polymerase II cis-regulatory region sequence-specific DNA binding"/>
    <property type="evidence" value="ECO:0007669"/>
    <property type="project" value="InterPro"/>
</dbReference>
<accession>A0A2I2FMU9</accession>
<dbReference type="OrthoDB" id="10018191at2759"/>
<dbReference type="PANTHER" id="PTHR40626:SF7">
    <property type="entry name" value="TRANSCRIPTION FACTOR, PUTATIVE (AFU_ORTHOLOGUE AFUA_1G04110)-RELATED"/>
    <property type="match status" value="1"/>
</dbReference>
<organism evidence="10 11">
    <name type="scientific">Aspergillus candidus</name>
    <dbReference type="NCBI Taxonomy" id="41067"/>
    <lineage>
        <taxon>Eukaryota</taxon>
        <taxon>Fungi</taxon>
        <taxon>Dikarya</taxon>
        <taxon>Ascomycota</taxon>
        <taxon>Pezizomycotina</taxon>
        <taxon>Eurotiomycetes</taxon>
        <taxon>Eurotiomycetidae</taxon>
        <taxon>Eurotiales</taxon>
        <taxon>Aspergillaceae</taxon>
        <taxon>Aspergillus</taxon>
        <taxon>Aspergillus subgen. Circumdati</taxon>
    </lineage>
</organism>
<keyword evidence="2" id="KW-0479">Metal-binding</keyword>
<evidence type="ECO:0000256" key="3">
    <source>
        <dbReference type="ARBA" id="ARBA00022737"/>
    </source>
</evidence>
<reference evidence="10 11" key="1">
    <citation type="submission" date="2017-12" db="EMBL/GenBank/DDBJ databases">
        <authorList>
            <consortium name="DOE Joint Genome Institute"/>
            <person name="Haridas S."/>
            <person name="Kjaerbolling I."/>
            <person name="Vesth T.C."/>
            <person name="Frisvad J.C."/>
            <person name="Nybo J.L."/>
            <person name="Theobald S."/>
            <person name="Kuo A."/>
            <person name="Bowyer P."/>
            <person name="Matsuda Y."/>
            <person name="Mondo S."/>
            <person name="Lyhne E.K."/>
            <person name="Kogle M.E."/>
            <person name="Clum A."/>
            <person name="Lipzen A."/>
            <person name="Salamov A."/>
            <person name="Ngan C.Y."/>
            <person name="Daum C."/>
            <person name="Chiniquy J."/>
            <person name="Barry K."/>
            <person name="LaButti K."/>
            <person name="Simmons B.A."/>
            <person name="Magnuson J.K."/>
            <person name="Mortensen U.H."/>
            <person name="Larsen T.O."/>
            <person name="Grigoriev I.V."/>
            <person name="Baker S.E."/>
            <person name="Andersen M.R."/>
            <person name="Nordberg H.P."/>
            <person name="Cantor M.N."/>
            <person name="Hua S.X."/>
        </authorList>
    </citation>
    <scope>NUCLEOTIDE SEQUENCE [LARGE SCALE GENOMIC DNA]</scope>
    <source>
        <strain evidence="10 11">CBS 102.13</strain>
    </source>
</reference>
<dbReference type="PANTHER" id="PTHR40626">
    <property type="entry name" value="MIP31509P"/>
    <property type="match status" value="1"/>
</dbReference>
<dbReference type="GO" id="GO:0000981">
    <property type="term" value="F:DNA-binding transcription factor activity, RNA polymerase II-specific"/>
    <property type="evidence" value="ECO:0007669"/>
    <property type="project" value="InterPro"/>
</dbReference>
<dbReference type="InterPro" id="IPR007219">
    <property type="entry name" value="XnlR_reg_dom"/>
</dbReference>
<evidence type="ECO:0000256" key="6">
    <source>
        <dbReference type="ARBA" id="ARBA00023015"/>
    </source>
</evidence>
<dbReference type="RefSeq" id="XP_024675929.1">
    <property type="nucleotide sequence ID" value="XM_024817527.1"/>
</dbReference>
<keyword evidence="11" id="KW-1185">Reference proteome</keyword>
<keyword evidence="7" id="KW-0804">Transcription</keyword>
<evidence type="ECO:0000313" key="10">
    <source>
        <dbReference type="EMBL" id="PLB41917.1"/>
    </source>
</evidence>
<dbReference type="GO" id="GO:0005634">
    <property type="term" value="C:nucleus"/>
    <property type="evidence" value="ECO:0007669"/>
    <property type="project" value="UniProtKB-SubCell"/>
</dbReference>
<gene>
    <name evidence="10" type="ORF">BDW47DRAFT_132326</name>
</gene>
<evidence type="ECO:0000259" key="9">
    <source>
        <dbReference type="Pfam" id="PF04082"/>
    </source>
</evidence>
<name>A0A2I2FMU9_ASPCN</name>
<dbReference type="GO" id="GO:0000785">
    <property type="term" value="C:chromatin"/>
    <property type="evidence" value="ECO:0007669"/>
    <property type="project" value="TreeGrafter"/>
</dbReference>
<sequence>MPSSDPVLTGGQGQSDHTAQLRNRLWENVASSTLDNIFSIPLAQKPDDNEDGSLQGTRYNVDEKCRQQLQAALCEGVSTTPFGAPSAFPPTDVLNQGLDLFIRQFHPALPFIHLPTFSAKNAPPLLLYTMCLTGMVVLGTKEALNFVRRSYLPFLRMIKAELAKCSASAGNDSTPSTLSIFATAFLFLNMVVFTKEHIEKSTMLWVDLISIAQDHGLFASIDGQIPNTNLSKTIQDRDARWKAWGRVESAKRMIVGLLLLDSWYSWRLCRTPIITPGSVQFIPPNNQVLFEADTSGQWELIGGEGNLLQPIVLTSLESIKVPSLGNPVDDVCMYGVLAMIQLRQSEAYHRLLLNRASQPFVPGYVFATDSRARCLLSLQIQIAHQYGDVLERLNPNVAIMWHIMCMTLTADLQLFIRASERNVPTSVRKTSLRQIKAWSQTPAARRACLHAAHIYKAIHKAIANDMGAKHLLFHSESSLFFAALVLALYKLTVPEPKAPPAGSTSIELLNDLQWPTLGTECFASIVDPEPSDNLAINFIRNSGTVSMDGVPLPSGCLSARHVLRKYERLLEKSAKWSMGNLSRGLRLFHDDLFGNELLSWDTGAID</sequence>
<evidence type="ECO:0000256" key="1">
    <source>
        <dbReference type="ARBA" id="ARBA00004123"/>
    </source>
</evidence>
<evidence type="ECO:0000256" key="5">
    <source>
        <dbReference type="ARBA" id="ARBA00022833"/>
    </source>
</evidence>
<dbReference type="GO" id="GO:0006351">
    <property type="term" value="P:DNA-templated transcription"/>
    <property type="evidence" value="ECO:0007669"/>
    <property type="project" value="InterPro"/>
</dbReference>
<evidence type="ECO:0000256" key="7">
    <source>
        <dbReference type="ARBA" id="ARBA00023163"/>
    </source>
</evidence>
<keyword evidence="4" id="KW-0863">Zinc-finger</keyword>
<keyword evidence="6" id="KW-0805">Transcription regulation</keyword>
<evidence type="ECO:0000256" key="4">
    <source>
        <dbReference type="ARBA" id="ARBA00022771"/>
    </source>
</evidence>
<feature type="domain" description="Xylanolytic transcriptional activator regulatory" evidence="9">
    <location>
        <begin position="98"/>
        <end position="303"/>
    </location>
</feature>
<keyword evidence="8" id="KW-0539">Nucleus</keyword>
<evidence type="ECO:0000256" key="2">
    <source>
        <dbReference type="ARBA" id="ARBA00022723"/>
    </source>
</evidence>
<dbReference type="AlphaFoldDB" id="A0A2I2FMU9"/>
<protein>
    <recommendedName>
        <fullName evidence="9">Xylanolytic transcriptional activator regulatory domain-containing protein</fullName>
    </recommendedName>
</protein>
<dbReference type="Pfam" id="PF04082">
    <property type="entry name" value="Fungal_trans"/>
    <property type="match status" value="1"/>
</dbReference>
<evidence type="ECO:0000313" key="11">
    <source>
        <dbReference type="Proteomes" id="UP000234585"/>
    </source>
</evidence>
<dbReference type="EMBL" id="KZ559119">
    <property type="protein sequence ID" value="PLB41917.1"/>
    <property type="molecule type" value="Genomic_DNA"/>
</dbReference>
<comment type="subcellular location">
    <subcellularLocation>
        <location evidence="1">Nucleus</location>
    </subcellularLocation>
</comment>
<dbReference type="InterPro" id="IPR051059">
    <property type="entry name" value="VerF-like"/>
</dbReference>
<evidence type="ECO:0000256" key="8">
    <source>
        <dbReference type="ARBA" id="ARBA00023242"/>
    </source>
</evidence>
<dbReference type="GO" id="GO:0008270">
    <property type="term" value="F:zinc ion binding"/>
    <property type="evidence" value="ECO:0007669"/>
    <property type="project" value="UniProtKB-KW"/>
</dbReference>
<dbReference type="GeneID" id="36524687"/>
<dbReference type="CDD" id="cd12148">
    <property type="entry name" value="fungal_TF_MHR"/>
    <property type="match status" value="1"/>
</dbReference>
<proteinExistence type="predicted"/>